<dbReference type="VEuPathDB" id="MicrosporidiaDB:AEWR_031210"/>
<proteinExistence type="predicted"/>
<dbReference type="SUPFAM" id="SSF101908">
    <property type="entry name" value="Putative isomerase YbhE"/>
    <property type="match status" value="1"/>
</dbReference>
<name>M1K5W4_ENCCN</name>
<dbReference type="EMBL" id="KC513618">
    <property type="protein sequence ID" value="AGE96398.1"/>
    <property type="molecule type" value="Genomic_DNA"/>
</dbReference>
<dbReference type="VEuPathDB" id="MicrosporidiaDB:AEWQ_031210"/>
<evidence type="ECO:0000313" key="1">
    <source>
        <dbReference type="EMBL" id="AGE96398.1"/>
    </source>
</evidence>
<protein>
    <submittedName>
        <fullName evidence="1">Uncharacterized protein</fullName>
    </submittedName>
</protein>
<sequence length="444" mass="50033">MFVFPGCTIVKIQLETPLMADDHGSEGSEQAWSAPSRTRGYRKKSLDIVRLERAGDADGELLAKYKKACAIEAMEKPIENIVFRNRPVKIRDRMEFDNLVLHNVRKRITALSLPARDSKYMFVGVKEGFRGESTFRFSSEASEVYLLDQELNLRHVLSFGFGYCRRVETRQDGSVVRCVALFSDGFIRRFDFEENVKNMVAVDACGVVSFEIDWDHDLIFATDGTTLIWISQSSVVSVFSGVRGMIASIAIKRKPPEGNKSGTGSMANHSPPDKVPLEFYALGLNGRVLRFDCRFQERKGISFPSGYTFIKHLAQIDTVIIVDTLNNITKILYDEGDSQRTSTMFNHSLSCCRSNDKRILLGGFDGTIRHAKVNKRKSRTKTLFHLARNGDEVVLGHSEEELKALDPKGRPFNDSSERVVDLYIGRERLFAAYECGIIVGLTLL</sequence>
<reference evidence="1" key="1">
    <citation type="journal article" date="2013" name="Eukaryot. Cell">
        <title>Extremely Reduced Levels of Heterozygosity in the Vertebrate Pathogen Encephalitozoon cuniculi.</title>
        <authorList>
            <person name="Selman M."/>
            <person name="Sak B."/>
            <person name="Kvac M."/>
            <person name="Farinelli L."/>
            <person name="Weiss L.M."/>
            <person name="Corradi N."/>
        </authorList>
    </citation>
    <scope>NUCLEOTIDE SEQUENCE</scope>
</reference>
<organism evidence="1">
    <name type="scientific">Encephalitozoon cuniculi</name>
    <name type="common">Microsporidian parasite</name>
    <dbReference type="NCBI Taxonomy" id="6035"/>
    <lineage>
        <taxon>Eukaryota</taxon>
        <taxon>Fungi</taxon>
        <taxon>Fungi incertae sedis</taxon>
        <taxon>Microsporidia</taxon>
        <taxon>Unikaryonidae</taxon>
        <taxon>Encephalitozoon</taxon>
    </lineage>
</organism>
<dbReference type="VEuPathDB" id="MicrosporidiaDB:AEWD_031210"/>
<accession>M1K5W4</accession>
<gene>
    <name evidence="1" type="ORF">ECU03_1280</name>
</gene>
<dbReference type="VEuPathDB" id="MicrosporidiaDB:ECU03_1280"/>
<dbReference type="AlphaFoldDB" id="M1K5W4"/>
<dbReference type="VEuPathDB" id="MicrosporidiaDB:M970_031210"/>